<accession>A0A246WN76</accession>
<protein>
    <recommendedName>
        <fullName evidence="9 11">1-(5-phosphoribosyl)-5-[(5-phosphoribosylamino)methylideneamino] imidazole-4-carboxamide isomerase</fullName>
        <ecNumber evidence="9 11">5.3.1.16</ecNumber>
    </recommendedName>
    <alternativeName>
        <fullName evidence="9">Phosphoribosylformimino-5-aminoimidazole carboxamide ribotide isomerase</fullName>
    </alternativeName>
</protein>
<dbReference type="GO" id="GO:0005737">
    <property type="term" value="C:cytoplasm"/>
    <property type="evidence" value="ECO:0007669"/>
    <property type="project" value="UniProtKB-SubCell"/>
</dbReference>
<sequence>MLLIPAIDLKDGHCVRLKQGDMEQATVFSEDPAEMALHWLKQGARRLHLVDLNGAFAGKPKNEAAVKSILKVVADFAEENDVDEIPVQLGGGIRDLDTIERYLDDGLSYIIIGTAAVKNPGFLHDACSAFPGQIIVGLDAKDGKVATDGWSKLSGHEVVDLAQKFEGYGCEAIIYTDIGRDGMMGGVNIEATVRLAQAVSIPIIASGGVHNIHDVEALCRVEDEGIEAVICGRSIYEGTLDLRSGQDRADELTQALEANRVAGGK</sequence>
<evidence type="ECO:0000256" key="2">
    <source>
        <dbReference type="ARBA" id="ARBA00004496"/>
    </source>
</evidence>
<comment type="catalytic activity">
    <reaction evidence="1 9 11">
        <text>1-(5-phospho-beta-D-ribosyl)-5-[(5-phospho-beta-D-ribosylamino)methylideneamino]imidazole-4-carboxamide = 5-[(5-phospho-1-deoxy-D-ribulos-1-ylimino)methylamino]-1-(5-phospho-beta-D-ribosyl)imidazole-4-carboxamide</text>
        <dbReference type="Rhea" id="RHEA:15469"/>
        <dbReference type="ChEBI" id="CHEBI:58435"/>
        <dbReference type="ChEBI" id="CHEBI:58525"/>
        <dbReference type="EC" id="5.3.1.16"/>
    </reaction>
</comment>
<dbReference type="EC" id="5.3.1.16" evidence="9 11"/>
<gene>
    <name evidence="9 13" type="primary">hisA</name>
    <name evidence="13" type="ORF">CEJ42_17215</name>
    <name evidence="12" type="ORF">HNO84_13815</name>
</gene>
<dbReference type="InterPro" id="IPR023016">
    <property type="entry name" value="HisA/PriA"/>
</dbReference>
<keyword evidence="7 9" id="KW-0368">Histidine biosynthesis</keyword>
<evidence type="ECO:0000256" key="10">
    <source>
        <dbReference type="RuleBase" id="RU003657"/>
    </source>
</evidence>
<feature type="active site" description="Proton donor" evidence="9">
    <location>
        <position position="139"/>
    </location>
</feature>
<keyword evidence="6 9" id="KW-0028">Amino-acid biosynthesis</keyword>
<dbReference type="CDD" id="cd04732">
    <property type="entry name" value="HisA"/>
    <property type="match status" value="1"/>
</dbReference>
<comment type="caution">
    <text evidence="13">The sequence shown here is derived from an EMBL/GenBank/DDBJ whole genome shotgun (WGS) entry which is preliminary data.</text>
</comment>
<evidence type="ECO:0000313" key="12">
    <source>
        <dbReference type="EMBL" id="NUU02680.1"/>
    </source>
</evidence>
<dbReference type="RefSeq" id="WP_079218102.1">
    <property type="nucleotide sequence ID" value="NZ_CP018845.1"/>
</dbReference>
<evidence type="ECO:0000313" key="14">
    <source>
        <dbReference type="Proteomes" id="UP000197596"/>
    </source>
</evidence>
<evidence type="ECO:0000313" key="13">
    <source>
        <dbReference type="EMBL" id="OWY27824.1"/>
    </source>
</evidence>
<evidence type="ECO:0000256" key="7">
    <source>
        <dbReference type="ARBA" id="ARBA00023102"/>
    </source>
</evidence>
<dbReference type="FunFam" id="3.20.20.70:FF:000009">
    <property type="entry name" value="1-(5-phosphoribosyl)-5-[(5-phosphoribosylamino)methylideneamino] imidazole-4-carboxamide isomerase"/>
    <property type="match status" value="1"/>
</dbReference>
<evidence type="ECO:0000256" key="3">
    <source>
        <dbReference type="ARBA" id="ARBA00005133"/>
    </source>
</evidence>
<dbReference type="NCBIfam" id="TIGR00007">
    <property type="entry name" value="1-(5-phosphoribosyl)-5-[(5-phosphoribosylamino)methylideneamino]imidazole-4-carboxamide isomerase"/>
    <property type="match status" value="1"/>
</dbReference>
<dbReference type="GO" id="GO:0000105">
    <property type="term" value="P:L-histidine biosynthetic process"/>
    <property type="evidence" value="ECO:0007669"/>
    <property type="project" value="UniProtKB-UniRule"/>
</dbReference>
<dbReference type="InterPro" id="IPR006063">
    <property type="entry name" value="HisA_bact_arch"/>
</dbReference>
<dbReference type="Proteomes" id="UP000536746">
    <property type="component" value="Unassembled WGS sequence"/>
</dbReference>
<dbReference type="InterPro" id="IPR044524">
    <property type="entry name" value="Isoase_HisA-like"/>
</dbReference>
<comment type="similarity">
    <text evidence="4 9 10">Belongs to the HisA/HisF family.</text>
</comment>
<evidence type="ECO:0000256" key="1">
    <source>
        <dbReference type="ARBA" id="ARBA00000901"/>
    </source>
</evidence>
<dbReference type="InterPro" id="IPR006062">
    <property type="entry name" value="His_biosynth"/>
</dbReference>
<comment type="subcellular location">
    <subcellularLocation>
        <location evidence="2 9 11">Cytoplasm</location>
    </subcellularLocation>
</comment>
<evidence type="ECO:0000256" key="6">
    <source>
        <dbReference type="ARBA" id="ARBA00022605"/>
    </source>
</evidence>
<reference evidence="12 15" key="2">
    <citation type="journal article" date="2020" name="Front. Plant Sci.">
        <title>Isolation of Rhizosphere Bacteria That Improve Quality and Water Stress Tolerance in Greenhouse Ornamentals.</title>
        <authorList>
            <person name="Nordstedt N.P."/>
            <person name="Jones M.L."/>
        </authorList>
    </citation>
    <scope>NUCLEOTIDE SEQUENCE [LARGE SCALE GENOMIC DNA]</scope>
    <source>
        <strain evidence="12 15">C6C2</strain>
    </source>
</reference>
<dbReference type="GO" id="GO:0003949">
    <property type="term" value="F:1-(5-phosphoribosyl)-5-[(5-phosphoribosylamino)methylideneamino]imidazole-4-carboxamide isomerase activity"/>
    <property type="evidence" value="ECO:0007669"/>
    <property type="project" value="UniProtKB-UniRule"/>
</dbReference>
<reference evidence="13 14" key="1">
    <citation type="submission" date="2017-06" db="EMBL/GenBank/DDBJ databases">
        <title>Herbaspirillum phytohormonus sp. nov., isolated from the root nodule of Robinia pseudoacacia in lead-zinc mine.</title>
        <authorList>
            <person name="Fan M."/>
            <person name="Lin Y."/>
        </authorList>
    </citation>
    <scope>NUCLEOTIDE SEQUENCE [LARGE SCALE GENOMIC DNA]</scope>
    <source>
        <strain evidence="13 14">HZ10</strain>
    </source>
</reference>
<feature type="active site" description="Proton acceptor" evidence="9">
    <location>
        <position position="8"/>
    </location>
</feature>
<comment type="pathway">
    <text evidence="3 9 11">Amino-acid biosynthesis; L-histidine biosynthesis; L-histidine from 5-phospho-alpha-D-ribose 1-diphosphate: step 4/9.</text>
</comment>
<dbReference type="PANTHER" id="PTHR43090">
    <property type="entry name" value="1-(5-PHOSPHORIBOSYL)-5-[(5-PHOSPHORIBOSYLAMINO)METHYLIDENEAMINO] IMIDAZOLE-4-CARBOXAMIDE ISOMERASE"/>
    <property type="match status" value="1"/>
</dbReference>
<dbReference type="SUPFAM" id="SSF51366">
    <property type="entry name" value="Ribulose-phoshate binding barrel"/>
    <property type="match status" value="1"/>
</dbReference>
<dbReference type="EMBL" id="JABFMT010000013">
    <property type="protein sequence ID" value="NUU02680.1"/>
    <property type="molecule type" value="Genomic_DNA"/>
</dbReference>
<keyword evidence="15" id="KW-1185">Reference proteome</keyword>
<evidence type="ECO:0000256" key="11">
    <source>
        <dbReference type="RuleBase" id="RU003658"/>
    </source>
</evidence>
<dbReference type="Proteomes" id="UP000197596">
    <property type="component" value="Unassembled WGS sequence"/>
</dbReference>
<proteinExistence type="inferred from homology"/>
<evidence type="ECO:0000256" key="5">
    <source>
        <dbReference type="ARBA" id="ARBA00022490"/>
    </source>
</evidence>
<evidence type="ECO:0000256" key="4">
    <source>
        <dbReference type="ARBA" id="ARBA00009667"/>
    </source>
</evidence>
<dbReference type="OrthoDB" id="9807749at2"/>
<dbReference type="AlphaFoldDB" id="A0A246WN76"/>
<dbReference type="InterPro" id="IPR013785">
    <property type="entry name" value="Aldolase_TIM"/>
</dbReference>
<dbReference type="PANTHER" id="PTHR43090:SF2">
    <property type="entry name" value="1-(5-PHOSPHORIBOSYL)-5-[(5-PHOSPHORIBOSYLAMINO)METHYLIDENEAMINO] IMIDAZOLE-4-CARBOXAMIDE ISOMERASE"/>
    <property type="match status" value="1"/>
</dbReference>
<dbReference type="GO" id="GO:0000162">
    <property type="term" value="P:L-tryptophan biosynthetic process"/>
    <property type="evidence" value="ECO:0007669"/>
    <property type="project" value="TreeGrafter"/>
</dbReference>
<dbReference type="Pfam" id="PF00977">
    <property type="entry name" value="His_biosynth"/>
    <property type="match status" value="1"/>
</dbReference>
<organism evidence="13 14">
    <name type="scientific">Herbaspirillum robiniae</name>
    <dbReference type="NCBI Taxonomy" id="2014887"/>
    <lineage>
        <taxon>Bacteria</taxon>
        <taxon>Pseudomonadati</taxon>
        <taxon>Pseudomonadota</taxon>
        <taxon>Betaproteobacteria</taxon>
        <taxon>Burkholderiales</taxon>
        <taxon>Oxalobacteraceae</taxon>
        <taxon>Herbaspirillum</taxon>
    </lineage>
</organism>
<evidence type="ECO:0000256" key="9">
    <source>
        <dbReference type="HAMAP-Rule" id="MF_01014"/>
    </source>
</evidence>
<dbReference type="HAMAP" id="MF_01014">
    <property type="entry name" value="HisA"/>
    <property type="match status" value="1"/>
</dbReference>
<keyword evidence="5 9" id="KW-0963">Cytoplasm</keyword>
<evidence type="ECO:0000256" key="8">
    <source>
        <dbReference type="ARBA" id="ARBA00023235"/>
    </source>
</evidence>
<name>A0A246WN76_9BURK</name>
<dbReference type="InterPro" id="IPR011060">
    <property type="entry name" value="RibuloseP-bd_barrel"/>
</dbReference>
<keyword evidence="8 9" id="KW-0413">Isomerase</keyword>
<evidence type="ECO:0000313" key="15">
    <source>
        <dbReference type="Proteomes" id="UP000536746"/>
    </source>
</evidence>
<dbReference type="EMBL" id="NJGU01000009">
    <property type="protein sequence ID" value="OWY27824.1"/>
    <property type="molecule type" value="Genomic_DNA"/>
</dbReference>
<dbReference type="Gene3D" id="3.20.20.70">
    <property type="entry name" value="Aldolase class I"/>
    <property type="match status" value="1"/>
</dbReference>
<dbReference type="UniPathway" id="UPA00031">
    <property type="reaction ID" value="UER00009"/>
</dbReference>